<gene>
    <name evidence="1" type="ORF">EV03_2017</name>
</gene>
<sequence length="93" mass="11067">MNQNLYSYSESIVFSLCKEIEFIKIRSKNINRSLETCHNKSLSKRLKIELDKLNKNRLKILSISESMFKTNSQDLSLEFLLEITKRCNFFQKI</sequence>
<evidence type="ECO:0000313" key="2">
    <source>
        <dbReference type="Proteomes" id="UP000030392"/>
    </source>
</evidence>
<dbReference type="Proteomes" id="UP000030392">
    <property type="component" value="Unassembled WGS sequence"/>
</dbReference>
<name>A0A0A2C2A7_PROMR</name>
<dbReference type="EMBL" id="JNAX01000015">
    <property type="protein sequence ID" value="KGG19632.1"/>
    <property type="molecule type" value="Genomic_DNA"/>
</dbReference>
<comment type="caution">
    <text evidence="1">The sequence shown here is derived from an EMBL/GenBank/DDBJ whole genome shotgun (WGS) entry which is preliminary data.</text>
</comment>
<evidence type="ECO:0000313" key="1">
    <source>
        <dbReference type="EMBL" id="KGG19632.1"/>
    </source>
</evidence>
<protein>
    <submittedName>
        <fullName evidence="1">Uncharacterized protein</fullName>
    </submittedName>
</protein>
<accession>A0A0A2C2A7</accession>
<reference evidence="2" key="1">
    <citation type="journal article" date="2014" name="Sci. Data">
        <title>Genomes of diverse isolates of the marine cyanobacterium Prochlorococcus.</title>
        <authorList>
            <person name="Biller S."/>
            <person name="Berube P."/>
            <person name="Thompson J."/>
            <person name="Kelly L."/>
            <person name="Roggensack S."/>
            <person name="Awad L."/>
            <person name="Roache-Johnson K."/>
            <person name="Ding H."/>
            <person name="Giovannoni S.J."/>
            <person name="Moore L.R."/>
            <person name="Chisholm S.W."/>
        </authorList>
    </citation>
    <scope>NUCLEOTIDE SEQUENCE [LARGE SCALE GENOMIC DNA]</scope>
    <source>
        <strain evidence="2">PAC1</strain>
    </source>
</reference>
<proteinExistence type="predicted"/>
<organism evidence="1 2">
    <name type="scientific">Prochlorococcus marinus str. PAC1</name>
    <dbReference type="NCBI Taxonomy" id="59924"/>
    <lineage>
        <taxon>Bacteria</taxon>
        <taxon>Bacillati</taxon>
        <taxon>Cyanobacteriota</taxon>
        <taxon>Cyanophyceae</taxon>
        <taxon>Synechococcales</taxon>
        <taxon>Prochlorococcaceae</taxon>
        <taxon>Prochlorococcus</taxon>
    </lineage>
</organism>
<dbReference type="AlphaFoldDB" id="A0A0A2C2A7"/>